<keyword evidence="3" id="KW-1185">Reference proteome</keyword>
<dbReference type="Proteomes" id="UP000610456">
    <property type="component" value="Unassembled WGS sequence"/>
</dbReference>
<dbReference type="InterPro" id="IPR024311">
    <property type="entry name" value="Lipocalin-like"/>
</dbReference>
<dbReference type="EMBL" id="BMXB01000012">
    <property type="protein sequence ID" value="GHA44153.1"/>
    <property type="molecule type" value="Genomic_DNA"/>
</dbReference>
<evidence type="ECO:0000313" key="2">
    <source>
        <dbReference type="EMBL" id="GHA44153.1"/>
    </source>
</evidence>
<protein>
    <recommendedName>
        <fullName evidence="1">Lipocalin-like domain-containing protein</fullName>
    </recommendedName>
</protein>
<evidence type="ECO:0000313" key="3">
    <source>
        <dbReference type="Proteomes" id="UP000610456"/>
    </source>
</evidence>
<proteinExistence type="predicted"/>
<dbReference type="Pfam" id="PF13648">
    <property type="entry name" value="Lipocalin_4"/>
    <property type="match status" value="1"/>
</dbReference>
<name>A0A918SHZ7_9FLAO</name>
<dbReference type="RefSeq" id="WP_189605273.1">
    <property type="nucleotide sequence ID" value="NZ_BMXB01000012.1"/>
</dbReference>
<dbReference type="AlphaFoldDB" id="A0A918SHZ7"/>
<reference evidence="2" key="1">
    <citation type="journal article" date="2014" name="Int. J. Syst. Evol. Microbiol.">
        <title>Complete genome sequence of Corynebacterium casei LMG S-19264T (=DSM 44701T), isolated from a smear-ripened cheese.</title>
        <authorList>
            <consortium name="US DOE Joint Genome Institute (JGI-PGF)"/>
            <person name="Walter F."/>
            <person name="Albersmeier A."/>
            <person name="Kalinowski J."/>
            <person name="Ruckert C."/>
        </authorList>
    </citation>
    <scope>NUCLEOTIDE SEQUENCE</scope>
    <source>
        <strain evidence="2">KCTC 12719</strain>
    </source>
</reference>
<gene>
    <name evidence="2" type="ORF">GCM10007103_26720</name>
</gene>
<evidence type="ECO:0000259" key="1">
    <source>
        <dbReference type="Pfam" id="PF13648"/>
    </source>
</evidence>
<comment type="caution">
    <text evidence="2">The sequence shown here is derived from an EMBL/GenBank/DDBJ whole genome shotgun (WGS) entry which is preliminary data.</text>
</comment>
<reference evidence="2" key="2">
    <citation type="submission" date="2020-09" db="EMBL/GenBank/DDBJ databases">
        <authorList>
            <person name="Sun Q."/>
            <person name="Kim S."/>
        </authorList>
    </citation>
    <scope>NUCLEOTIDE SEQUENCE</scope>
    <source>
        <strain evidence="2">KCTC 12719</strain>
    </source>
</reference>
<sequence length="145" mass="17011">MKRLILIFLVSCLTIGCNRTTPEEKIQNLNGYWEIKSVEPTEGNPTEFRFNEMIDFISVEDTTGYRTKVRPQLDGSFITTENSEVLTVKIENDSINLYYETPYDSWKETLLSSEEDKIKLLNRNGTIYTYKRFSPYFIEDYGTEN</sequence>
<accession>A0A918SHZ7</accession>
<organism evidence="2 3">
    <name type="scientific">Salinimicrobium marinum</name>
    <dbReference type="NCBI Taxonomy" id="680283"/>
    <lineage>
        <taxon>Bacteria</taxon>
        <taxon>Pseudomonadati</taxon>
        <taxon>Bacteroidota</taxon>
        <taxon>Flavobacteriia</taxon>
        <taxon>Flavobacteriales</taxon>
        <taxon>Flavobacteriaceae</taxon>
        <taxon>Salinimicrobium</taxon>
    </lineage>
</organism>
<feature type="domain" description="Lipocalin-like" evidence="1">
    <location>
        <begin position="29"/>
        <end position="113"/>
    </location>
</feature>
<dbReference type="PROSITE" id="PS51257">
    <property type="entry name" value="PROKAR_LIPOPROTEIN"/>
    <property type="match status" value="1"/>
</dbReference>